<sequence length="45" mass="5309">MDSANMYSFNLLKGTPPAIIKQQDLVHRHWFPIALLEMYAKFFPQ</sequence>
<name>A0ABM9N908_9RICK</name>
<proteinExistence type="predicted"/>
<comment type="caution">
    <text evidence="1">The sequence shown here is derived from an EMBL/GenBank/DDBJ whole genome shotgun (WGS) entry which is preliminary data.</text>
</comment>
<gene>
    <name evidence="1" type="ORF">CAXC1_30016</name>
</gene>
<evidence type="ECO:0000313" key="1">
    <source>
        <dbReference type="EMBL" id="CAK8163414.1"/>
    </source>
</evidence>
<evidence type="ECO:0000313" key="2">
    <source>
        <dbReference type="Proteomes" id="UP001314181"/>
    </source>
</evidence>
<dbReference type="RefSeq" id="WP_338364607.1">
    <property type="nucleotide sequence ID" value="NZ_CAWVOK010000029.1"/>
</dbReference>
<accession>A0ABM9N908</accession>
<keyword evidence="2" id="KW-1185">Reference proteome</keyword>
<organism evidence="1 2">
    <name type="scientific">Candidatus Xenohaliotis californiensis</name>
    <dbReference type="NCBI Taxonomy" id="84677"/>
    <lineage>
        <taxon>Bacteria</taxon>
        <taxon>Pseudomonadati</taxon>
        <taxon>Pseudomonadota</taxon>
        <taxon>Alphaproteobacteria</taxon>
        <taxon>Rickettsiales</taxon>
        <taxon>Anaplasmataceae</taxon>
        <taxon>Candidatus Xenohaliotis</taxon>
    </lineage>
</organism>
<reference evidence="1 2" key="1">
    <citation type="submission" date="2024-01" db="EMBL/GenBank/DDBJ databases">
        <authorList>
            <person name="Kunselman E."/>
        </authorList>
    </citation>
    <scope>NUCLEOTIDE SEQUENCE [LARGE SCALE GENOMIC DNA]</scope>
    <source>
        <strain evidence="1">2 abalone samples</strain>
    </source>
</reference>
<dbReference type="EMBL" id="CAWVOK010000029">
    <property type="protein sequence ID" value="CAK8163414.1"/>
    <property type="molecule type" value="Genomic_DNA"/>
</dbReference>
<dbReference type="Proteomes" id="UP001314181">
    <property type="component" value="Unassembled WGS sequence"/>
</dbReference>
<protein>
    <submittedName>
        <fullName evidence="1">Uncharacterized protein</fullName>
    </submittedName>
</protein>